<dbReference type="Gene3D" id="3.40.50.2000">
    <property type="entry name" value="Glycogen Phosphorylase B"/>
    <property type="match status" value="2"/>
</dbReference>
<dbReference type="SUPFAM" id="SSF53756">
    <property type="entry name" value="UDP-Glycosyltransferase/glycogen phosphorylase"/>
    <property type="match status" value="1"/>
</dbReference>
<dbReference type="FunFam" id="3.40.50.2000:FF:000101">
    <property type="entry name" value="Glycosyltransferase"/>
    <property type="match status" value="1"/>
</dbReference>
<sequence length="478" mass="52880">MALNEQKEEIHVLMVAFAAQGHINPLLRLGNRLVSKGLHVSLAITEIFQHRQRKSSSSTSTTTNSIAGIQLLFFSDSFSIEYDRGRNLDYYMETLGKVGPISLSNLIKDNFHGGKKKLSCIINNPFVPWVADVAAEHRIPCAMLWIQPCALYAIYYRFYNNLNPFPTQTNPEMTVELPGLPLLQTQDLPSFVLPSNPFGSFPKLFAELFQNSMEKIKWVLCNSFYELEKEAIDSMAELCQIHPVGPLVPPSLLGEDQNPDIGVEMWRPDEACMEWLNHQTPSSVIYISFGSIIALSDKQFESIAAALKNSSHPFLWVVKGSELTTPDSAGALPSRFLEDTKDQGIIVPWCPQTKVLAHPAIACFLTHCGWNSMLEAVASGVPMIAYPQWTDQPTNAKLIADVLKAGVRLQPESNGVVTAEEVEKCIKEVMDGPGSEEFKKNAAEFKRTAWLAMAGGGSSDRNIQVLVDEIISGCSTCV</sequence>
<evidence type="ECO:0000256" key="2">
    <source>
        <dbReference type="ARBA" id="ARBA00022676"/>
    </source>
</evidence>
<dbReference type="GO" id="GO:0080043">
    <property type="term" value="F:quercetin 3-O-glucosyltransferase activity"/>
    <property type="evidence" value="ECO:0007669"/>
    <property type="project" value="TreeGrafter"/>
</dbReference>
<dbReference type="PANTHER" id="PTHR11926">
    <property type="entry name" value="GLUCOSYL/GLUCURONOSYL TRANSFERASES"/>
    <property type="match status" value="1"/>
</dbReference>
<organism evidence="7 8">
    <name type="scientific">Carpinus fangiana</name>
    <dbReference type="NCBI Taxonomy" id="176857"/>
    <lineage>
        <taxon>Eukaryota</taxon>
        <taxon>Viridiplantae</taxon>
        <taxon>Streptophyta</taxon>
        <taxon>Embryophyta</taxon>
        <taxon>Tracheophyta</taxon>
        <taxon>Spermatophyta</taxon>
        <taxon>Magnoliopsida</taxon>
        <taxon>eudicotyledons</taxon>
        <taxon>Gunneridae</taxon>
        <taxon>Pentapetalae</taxon>
        <taxon>rosids</taxon>
        <taxon>fabids</taxon>
        <taxon>Fagales</taxon>
        <taxon>Betulaceae</taxon>
        <taxon>Carpinus</taxon>
    </lineage>
</organism>
<keyword evidence="2 4" id="KW-0328">Glycosyltransferase</keyword>
<dbReference type="AlphaFoldDB" id="A0A5N6QLZ2"/>
<dbReference type="CDD" id="cd03784">
    <property type="entry name" value="GT1_Gtf-like"/>
    <property type="match status" value="1"/>
</dbReference>
<keyword evidence="3 4" id="KW-0808">Transferase</keyword>
<evidence type="ECO:0000256" key="5">
    <source>
        <dbReference type="RuleBase" id="RU362057"/>
    </source>
</evidence>
<dbReference type="InterPro" id="IPR058980">
    <property type="entry name" value="Glyco_transf_N"/>
</dbReference>
<proteinExistence type="inferred from homology"/>
<dbReference type="InterPro" id="IPR002213">
    <property type="entry name" value="UDP_glucos_trans"/>
</dbReference>
<evidence type="ECO:0000256" key="1">
    <source>
        <dbReference type="ARBA" id="ARBA00009995"/>
    </source>
</evidence>
<gene>
    <name evidence="7" type="ORF">FH972_004583</name>
</gene>
<dbReference type="EMBL" id="CM017322">
    <property type="protein sequence ID" value="KAE8008034.1"/>
    <property type="molecule type" value="Genomic_DNA"/>
</dbReference>
<evidence type="ECO:0000313" key="8">
    <source>
        <dbReference type="Proteomes" id="UP000327013"/>
    </source>
</evidence>
<dbReference type="Pfam" id="PF26168">
    <property type="entry name" value="Glyco_transf_N"/>
    <property type="match status" value="1"/>
</dbReference>
<dbReference type="FunFam" id="3.40.50.2000:FF:000019">
    <property type="entry name" value="Glycosyltransferase"/>
    <property type="match status" value="1"/>
</dbReference>
<evidence type="ECO:0000259" key="6">
    <source>
        <dbReference type="Pfam" id="PF26168"/>
    </source>
</evidence>
<dbReference type="GO" id="GO:0080044">
    <property type="term" value="F:quercetin 7-O-glucosyltransferase activity"/>
    <property type="evidence" value="ECO:0007669"/>
    <property type="project" value="TreeGrafter"/>
</dbReference>
<dbReference type="InterPro" id="IPR035595">
    <property type="entry name" value="UDP_glycos_trans_CS"/>
</dbReference>
<dbReference type="EC" id="2.4.1.-" evidence="5"/>
<feature type="domain" description="Glycosyltransferase N-terminal" evidence="6">
    <location>
        <begin position="8"/>
        <end position="56"/>
    </location>
</feature>
<evidence type="ECO:0000256" key="4">
    <source>
        <dbReference type="RuleBase" id="RU003718"/>
    </source>
</evidence>
<dbReference type="PANTHER" id="PTHR11926:SF1441">
    <property type="entry name" value="GLYCOSYLTRANSFERASE"/>
    <property type="match status" value="1"/>
</dbReference>
<accession>A0A5N6QLZ2</accession>
<evidence type="ECO:0000256" key="3">
    <source>
        <dbReference type="ARBA" id="ARBA00022679"/>
    </source>
</evidence>
<dbReference type="OrthoDB" id="5835829at2759"/>
<dbReference type="Proteomes" id="UP000327013">
    <property type="component" value="Chromosome 2"/>
</dbReference>
<reference evidence="7 8" key="1">
    <citation type="submission" date="2019-06" db="EMBL/GenBank/DDBJ databases">
        <title>A chromosomal-level reference genome of Carpinus fangiana (Coryloideae, Betulaceae).</title>
        <authorList>
            <person name="Yang X."/>
            <person name="Wang Z."/>
            <person name="Zhang L."/>
            <person name="Hao G."/>
            <person name="Liu J."/>
            <person name="Yang Y."/>
        </authorList>
    </citation>
    <scope>NUCLEOTIDE SEQUENCE [LARGE SCALE GENOMIC DNA]</scope>
    <source>
        <strain evidence="7">Cfa_2016G</strain>
        <tissue evidence="7">Leaf</tissue>
    </source>
</reference>
<keyword evidence="8" id="KW-1185">Reference proteome</keyword>
<protein>
    <recommendedName>
        <fullName evidence="5">Glycosyltransferase</fullName>
        <ecNumber evidence="5">2.4.1.-</ecNumber>
    </recommendedName>
</protein>
<dbReference type="Pfam" id="PF00201">
    <property type="entry name" value="UDPGT"/>
    <property type="match status" value="1"/>
</dbReference>
<name>A0A5N6QLZ2_9ROSI</name>
<evidence type="ECO:0000313" key="7">
    <source>
        <dbReference type="EMBL" id="KAE8008034.1"/>
    </source>
</evidence>
<dbReference type="PROSITE" id="PS00375">
    <property type="entry name" value="UDPGT"/>
    <property type="match status" value="1"/>
</dbReference>
<comment type="similarity">
    <text evidence="1 4">Belongs to the UDP-glycosyltransferase family.</text>
</comment>